<dbReference type="InterPro" id="IPR029044">
    <property type="entry name" value="Nucleotide-diphossugar_trans"/>
</dbReference>
<gene>
    <name evidence="1" type="ORF">H6A32_08465</name>
</gene>
<dbReference type="Proteomes" id="UP000775686">
    <property type="component" value="Unassembled WGS sequence"/>
</dbReference>
<evidence type="ECO:0008006" key="3">
    <source>
        <dbReference type="Google" id="ProtNLM"/>
    </source>
</evidence>
<evidence type="ECO:0000313" key="1">
    <source>
        <dbReference type="EMBL" id="MBM6744339.1"/>
    </source>
</evidence>
<accession>A0ABS2EH26</accession>
<dbReference type="InterPro" id="IPR008441">
    <property type="entry name" value="AfumC-like_glycosyl_Trfase"/>
</dbReference>
<organism evidence="1 2">
    <name type="scientific">Drancourtella massiliensis</name>
    <dbReference type="NCBI Taxonomy" id="1632013"/>
    <lineage>
        <taxon>Bacteria</taxon>
        <taxon>Bacillati</taxon>
        <taxon>Bacillota</taxon>
        <taxon>Clostridia</taxon>
        <taxon>Eubacteriales</taxon>
        <taxon>Oscillospiraceae</taxon>
        <taxon>Drancourtella</taxon>
    </lineage>
</organism>
<name>A0ABS2EH26_9FIRM</name>
<dbReference type="EMBL" id="JACJKH010000013">
    <property type="protein sequence ID" value="MBM6744339.1"/>
    <property type="molecule type" value="Genomic_DNA"/>
</dbReference>
<reference evidence="1 2" key="1">
    <citation type="journal article" date="2021" name="Sci. Rep.">
        <title>The distribution of antibiotic resistance genes in chicken gut microbiota commensals.</title>
        <authorList>
            <person name="Juricova H."/>
            <person name="Matiasovicova J."/>
            <person name="Kubasova T."/>
            <person name="Cejkova D."/>
            <person name="Rychlik I."/>
        </authorList>
    </citation>
    <scope>NUCLEOTIDE SEQUENCE [LARGE SCALE GENOMIC DNA]</scope>
    <source>
        <strain evidence="1 2">An770</strain>
    </source>
</reference>
<evidence type="ECO:0000313" key="2">
    <source>
        <dbReference type="Proteomes" id="UP000775686"/>
    </source>
</evidence>
<sequence length="326" mass="37752">MMKKIQKFTTGLRNSLILTKEFGFKMGLLDFQSDVILRSRGYLGRKADYTKHEYVKHIIRNKYSDDIERCKNKFHSWKKSGIADNAPIWIFWWQGIEAAPEIVKLCINSIRINCGKHPVYILDKANFNQYISISDIIQNKMINGKISITHFSDILRMSILYEKGGIWIDSTVLLQGSIDKLNICRNSFFTIKHGLGEQYHVCKGLWSTFFLACTPRHPFLGGIKDILISYAEQEKVFICYLLIDCIMAVLYEDIPEVKTLIDTVPKTNEGVFKLESVLSSIYEKKVYDSLYSKIFVNKLSYRNTALKKVENKITNYGYICSIYSCD</sequence>
<dbReference type="SUPFAM" id="SSF53448">
    <property type="entry name" value="Nucleotide-diphospho-sugar transferases"/>
    <property type="match status" value="1"/>
</dbReference>
<dbReference type="RefSeq" id="WP_204864121.1">
    <property type="nucleotide sequence ID" value="NZ_JACJKH010000013.1"/>
</dbReference>
<dbReference type="Pfam" id="PF05704">
    <property type="entry name" value="Caps_synth"/>
    <property type="match status" value="1"/>
</dbReference>
<protein>
    <recommendedName>
        <fullName evidence="3">Capsular biosynthesis protein</fullName>
    </recommendedName>
</protein>
<keyword evidence="2" id="KW-1185">Reference proteome</keyword>
<comment type="caution">
    <text evidence="1">The sequence shown here is derived from an EMBL/GenBank/DDBJ whole genome shotgun (WGS) entry which is preliminary data.</text>
</comment>
<dbReference type="Gene3D" id="3.90.550.20">
    <property type="match status" value="1"/>
</dbReference>
<proteinExistence type="predicted"/>